<reference evidence="2" key="1">
    <citation type="submission" date="2018-10" db="EMBL/GenBank/DDBJ databases">
        <title>Schaedlerella arabinophila gen. nov. sp. nov., isolated from the mouse intestinal tract and comparative analysis with the genome of the closely related altered Schaedler flora strain ASF502.</title>
        <authorList>
            <person name="Miyake S."/>
            <person name="Soh M."/>
            <person name="Seedorf H."/>
        </authorList>
    </citation>
    <scope>NUCLEOTIDE SEQUENCE [LARGE SCALE GENOMIC DNA]</scope>
    <source>
        <strain evidence="2">DSM 106076</strain>
    </source>
</reference>
<sequence>MQEIKLILFILIWLAITIMGFYFNKSKKCYTIIICTFLCLMLLCKDSYDIANYRRAYDEHIFHSKEWFFDYIRQLSWENGLSFDCFRSIWCIIIVILLYKGIKKYSNYAALVSVFFFIVPFLSGFITQMRNSLAGAIIVYALPFLVSDKKNDYMKYIICVIIASFVHIMSIIYLVLLIPRLVNVSYKNFHIFCIIGTCVSVIFIFNITDIMSLWIEAYAGRIPNEFVAKNLLRFRLYFQEGMRSNATGFFFAAGHQLIVYYYSLKAYNRCFQSREYVFYNRNSIEKLGEIMDLLLFIIPLYAISMQMQRIFFYCSPLFYGIIVQSNMELHNKKGNKKIMVPSDLLYLLGFLIGIYIISIYHTSEDFLRCINGMYIW</sequence>
<organism evidence="2 3">
    <name type="scientific">Schaedlerella arabinosiphila</name>
    <dbReference type="NCBI Taxonomy" id="2044587"/>
    <lineage>
        <taxon>Bacteria</taxon>
        <taxon>Bacillati</taxon>
        <taxon>Bacillota</taxon>
        <taxon>Clostridia</taxon>
        <taxon>Lachnospirales</taxon>
        <taxon>Lachnospiraceae</taxon>
        <taxon>Schaedlerella</taxon>
    </lineage>
</organism>
<evidence type="ECO:0008006" key="4">
    <source>
        <dbReference type="Google" id="ProtNLM"/>
    </source>
</evidence>
<dbReference type="RefSeq" id="WP_125129769.1">
    <property type="nucleotide sequence ID" value="NZ_RHJS01000002.1"/>
</dbReference>
<dbReference type="Pfam" id="PF14897">
    <property type="entry name" value="EpsG"/>
    <property type="match status" value="1"/>
</dbReference>
<evidence type="ECO:0000313" key="2">
    <source>
        <dbReference type="EMBL" id="RRK34677.1"/>
    </source>
</evidence>
<name>A0A3R8M2M7_9FIRM</name>
<feature type="transmembrane region" description="Helical" evidence="1">
    <location>
        <begin position="246"/>
        <end position="263"/>
    </location>
</feature>
<gene>
    <name evidence="2" type="ORF">EBB54_27565</name>
</gene>
<dbReference type="EMBL" id="RHJS01000002">
    <property type="protein sequence ID" value="RRK34677.1"/>
    <property type="molecule type" value="Genomic_DNA"/>
</dbReference>
<dbReference type="AlphaFoldDB" id="A0A3R8M2M7"/>
<keyword evidence="1" id="KW-1133">Transmembrane helix</keyword>
<feature type="transmembrane region" description="Helical" evidence="1">
    <location>
        <begin position="189"/>
        <end position="215"/>
    </location>
</feature>
<keyword evidence="3" id="KW-1185">Reference proteome</keyword>
<feature type="transmembrane region" description="Helical" evidence="1">
    <location>
        <begin position="310"/>
        <end position="327"/>
    </location>
</feature>
<protein>
    <recommendedName>
        <fullName evidence="4">EpsG family protein</fullName>
    </recommendedName>
</protein>
<comment type="caution">
    <text evidence="2">The sequence shown here is derived from an EMBL/GenBank/DDBJ whole genome shotgun (WGS) entry which is preliminary data.</text>
</comment>
<dbReference type="InterPro" id="IPR049458">
    <property type="entry name" value="EpsG-like"/>
</dbReference>
<proteinExistence type="predicted"/>
<feature type="transmembrane region" description="Helical" evidence="1">
    <location>
        <begin position="153"/>
        <end position="177"/>
    </location>
</feature>
<accession>A0A3R8M2M7</accession>
<keyword evidence="1" id="KW-0812">Transmembrane</keyword>
<evidence type="ECO:0000256" key="1">
    <source>
        <dbReference type="SAM" id="Phobius"/>
    </source>
</evidence>
<keyword evidence="1" id="KW-0472">Membrane</keyword>
<feature type="transmembrane region" description="Helical" evidence="1">
    <location>
        <begin position="339"/>
        <end position="360"/>
    </location>
</feature>
<feature type="transmembrane region" description="Helical" evidence="1">
    <location>
        <begin position="6"/>
        <end position="23"/>
    </location>
</feature>
<dbReference type="Proteomes" id="UP000274920">
    <property type="component" value="Unassembled WGS sequence"/>
</dbReference>
<feature type="transmembrane region" description="Helical" evidence="1">
    <location>
        <begin position="108"/>
        <end position="126"/>
    </location>
</feature>
<evidence type="ECO:0000313" key="3">
    <source>
        <dbReference type="Proteomes" id="UP000274920"/>
    </source>
</evidence>